<evidence type="ECO:0000313" key="3">
    <source>
        <dbReference type="Proteomes" id="UP001432071"/>
    </source>
</evidence>
<protein>
    <submittedName>
        <fullName evidence="2">Uncharacterized protein</fullName>
    </submittedName>
</protein>
<keyword evidence="1" id="KW-1133">Transmembrane helix</keyword>
<dbReference type="Proteomes" id="UP001432071">
    <property type="component" value="Chromosome"/>
</dbReference>
<keyword evidence="3" id="KW-1185">Reference proteome</keyword>
<keyword evidence="1" id="KW-0812">Transmembrane</keyword>
<dbReference type="GeneID" id="93763208"/>
<sequence length="226" mass="25655">MPTFHLQKAQLWLNDLEVLHRILSTQSAGPVAIHAGNWTADTVEDLRAVRSRDLKDIQFVTINPDITVDFRAKKVHFGDDEASRNVAYDVVRFFDSSKDPWHYMFYRIEVIASLTLGIPAALLIYLNFDTVYHVADTFGNKYDLNGDKTLAKGQLTALFWVYGTLLYGWLFFGDRFTQVRVEPHTQTEFRSASLQAKFAWRSSVTSGVVMAIFGIPVTLIAAWSAK</sequence>
<feature type="transmembrane region" description="Helical" evidence="1">
    <location>
        <begin position="157"/>
        <end position="177"/>
    </location>
</feature>
<gene>
    <name evidence="2" type="ORF">OHT53_19525</name>
</gene>
<evidence type="ECO:0000256" key="1">
    <source>
        <dbReference type="SAM" id="Phobius"/>
    </source>
</evidence>
<feature type="transmembrane region" description="Helical" evidence="1">
    <location>
        <begin position="104"/>
        <end position="126"/>
    </location>
</feature>
<evidence type="ECO:0000313" key="2">
    <source>
        <dbReference type="EMBL" id="WUN88134.1"/>
    </source>
</evidence>
<name>A0ABZ1R041_9ACTN</name>
<dbReference type="EMBL" id="CP108038">
    <property type="protein sequence ID" value="WUN88134.1"/>
    <property type="molecule type" value="Genomic_DNA"/>
</dbReference>
<reference evidence="2" key="1">
    <citation type="submission" date="2022-10" db="EMBL/GenBank/DDBJ databases">
        <title>The complete genomes of actinobacterial strains from the NBC collection.</title>
        <authorList>
            <person name="Joergensen T.S."/>
            <person name="Alvarez Arevalo M."/>
            <person name="Sterndorff E.B."/>
            <person name="Faurdal D."/>
            <person name="Vuksanovic O."/>
            <person name="Mourched A.-S."/>
            <person name="Charusanti P."/>
            <person name="Shaw S."/>
            <person name="Blin K."/>
            <person name="Weber T."/>
        </authorList>
    </citation>
    <scope>NUCLEOTIDE SEQUENCE</scope>
    <source>
        <strain evidence="2">NBC_00302</strain>
    </source>
</reference>
<proteinExistence type="predicted"/>
<accession>A0ABZ1R041</accession>
<dbReference type="RefSeq" id="WP_328735519.1">
    <property type="nucleotide sequence ID" value="NZ_CP108038.1"/>
</dbReference>
<organism evidence="2 3">
    <name type="scientific">Streptomyces bobili</name>
    <dbReference type="NCBI Taxonomy" id="67280"/>
    <lineage>
        <taxon>Bacteria</taxon>
        <taxon>Bacillati</taxon>
        <taxon>Actinomycetota</taxon>
        <taxon>Actinomycetes</taxon>
        <taxon>Kitasatosporales</taxon>
        <taxon>Streptomycetaceae</taxon>
        <taxon>Streptomyces</taxon>
    </lineage>
</organism>
<keyword evidence="1" id="KW-0472">Membrane</keyword>
<feature type="transmembrane region" description="Helical" evidence="1">
    <location>
        <begin position="198"/>
        <end position="223"/>
    </location>
</feature>